<protein>
    <submittedName>
        <fullName evidence="1">Carboxyvinyl-carboxyphosphonate phosphorylmutase</fullName>
    </submittedName>
</protein>
<dbReference type="Proteomes" id="UP000030004">
    <property type="component" value="Unassembled WGS sequence"/>
</dbReference>
<sequence>MTTKAARLKTIFARRDAALMPGTPNALFANVIENLGYECAYISGAGVTNMYLGAPDVGLITMSEMTDHISAISDAIDIPLLVDGDTGFGNAINVGRTVRSYERAGASGIQLEDQVFPKKCGHFAGKAVVSTDEMLQKIRAAADARQDDDFQIVARTDAIAVHGIEEALERAHKFIEAGADVTFVEAPETREDLARIASELPVPQIFNYVFGGKTPAQSHDDLKQMNFGAALFANAALQAALRSVTDVLGTLKETGSLESVRDQLASFEERQNSVRKDAHDALEKRYA</sequence>
<dbReference type="RefSeq" id="WP_043751365.1">
    <property type="nucleotide sequence ID" value="NZ_AQQX01000007.1"/>
</dbReference>
<dbReference type="SUPFAM" id="SSF51621">
    <property type="entry name" value="Phosphoenolpyruvate/pyruvate domain"/>
    <property type="match status" value="1"/>
</dbReference>
<dbReference type="CDD" id="cd00377">
    <property type="entry name" value="ICL_PEPM"/>
    <property type="match status" value="1"/>
</dbReference>
<dbReference type="Pfam" id="PF13714">
    <property type="entry name" value="PEP_mutase"/>
    <property type="match status" value="1"/>
</dbReference>
<reference evidence="1 2" key="1">
    <citation type="journal article" date="2015" name="Antonie Van Leeuwenhoek">
        <title>Pseudooceanicola atlanticus gen. nov. sp. nov., isolated from surface seawater of the Atlantic Ocean and reclassification of Oceanicola batsensis, Oceanicola marinus, Oceanicola nitratireducens, Oceanicola nanhaiensis, Oceanicola antarcticus and Oceanicola flagellatus, as Pseudooceanicola batsensis comb. nov., Pseudooceanicola marinus comb. nov., Pseudooceanicola nitratireducens comb. nov., Pseudooceanicola nanhaiensis comb. nov., Pseudooceanicola antarcticus comb. nov., and Pseudooceanicola flagellatus comb. nov.</title>
        <authorList>
            <person name="Lai Q."/>
            <person name="Li G."/>
            <person name="Liu X."/>
            <person name="Du Y."/>
            <person name="Sun F."/>
            <person name="Shao Z."/>
        </authorList>
    </citation>
    <scope>NUCLEOTIDE SEQUENCE [LARGE SCALE GENOMIC DNA]</scope>
    <source>
        <strain evidence="1 2">22II-s11g</strain>
    </source>
</reference>
<dbReference type="AlphaFoldDB" id="A0A0A0EC96"/>
<dbReference type="InterPro" id="IPR015813">
    <property type="entry name" value="Pyrv/PenolPyrv_kinase-like_dom"/>
</dbReference>
<dbReference type="PANTHER" id="PTHR42905:SF5">
    <property type="entry name" value="CARBOXYVINYL-CARBOXYPHOSPHONATE PHOSPHORYLMUTASE, CHLOROPLASTIC"/>
    <property type="match status" value="1"/>
</dbReference>
<proteinExistence type="predicted"/>
<gene>
    <name evidence="1" type="ORF">ATO9_16165</name>
</gene>
<dbReference type="InterPro" id="IPR040442">
    <property type="entry name" value="Pyrv_kinase-like_dom_sf"/>
</dbReference>
<dbReference type="PANTHER" id="PTHR42905">
    <property type="entry name" value="PHOSPHOENOLPYRUVATE CARBOXYLASE"/>
    <property type="match status" value="1"/>
</dbReference>
<organism evidence="1 2">
    <name type="scientific">Pseudooceanicola atlanticus</name>
    <dbReference type="NCBI Taxonomy" id="1461694"/>
    <lineage>
        <taxon>Bacteria</taxon>
        <taxon>Pseudomonadati</taxon>
        <taxon>Pseudomonadota</taxon>
        <taxon>Alphaproteobacteria</taxon>
        <taxon>Rhodobacterales</taxon>
        <taxon>Paracoccaceae</taxon>
        <taxon>Pseudooceanicola</taxon>
    </lineage>
</organism>
<accession>A0A0A0EC96</accession>
<dbReference type="InterPro" id="IPR039556">
    <property type="entry name" value="ICL/PEPM"/>
</dbReference>
<dbReference type="STRING" id="1461694.ATO9_16165"/>
<name>A0A0A0EC96_9RHOB</name>
<dbReference type="Gene3D" id="3.20.20.60">
    <property type="entry name" value="Phosphoenolpyruvate-binding domains"/>
    <property type="match status" value="1"/>
</dbReference>
<evidence type="ECO:0000313" key="1">
    <source>
        <dbReference type="EMBL" id="KGM47845.1"/>
    </source>
</evidence>
<dbReference type="GO" id="GO:0016833">
    <property type="term" value="F:oxo-acid-lyase activity"/>
    <property type="evidence" value="ECO:0007669"/>
    <property type="project" value="UniProtKB-ARBA"/>
</dbReference>
<keyword evidence="2" id="KW-1185">Reference proteome</keyword>
<dbReference type="eggNOG" id="COG2513">
    <property type="taxonomic scope" value="Bacteria"/>
</dbReference>
<comment type="caution">
    <text evidence="1">The sequence shown here is derived from an EMBL/GenBank/DDBJ whole genome shotgun (WGS) entry which is preliminary data.</text>
</comment>
<dbReference type="EMBL" id="AQQX01000007">
    <property type="protein sequence ID" value="KGM47845.1"/>
    <property type="molecule type" value="Genomic_DNA"/>
</dbReference>
<evidence type="ECO:0000313" key="2">
    <source>
        <dbReference type="Proteomes" id="UP000030004"/>
    </source>
</evidence>